<organism evidence="2 3">
    <name type="scientific">Bradyrhizobium brasilense</name>
    <dbReference type="NCBI Taxonomy" id="1419277"/>
    <lineage>
        <taxon>Bacteria</taxon>
        <taxon>Pseudomonadati</taxon>
        <taxon>Pseudomonadota</taxon>
        <taxon>Alphaproteobacteria</taxon>
        <taxon>Hyphomicrobiales</taxon>
        <taxon>Nitrobacteraceae</taxon>
        <taxon>Bradyrhizobium</taxon>
    </lineage>
</organism>
<evidence type="ECO:0000313" key="2">
    <source>
        <dbReference type="EMBL" id="SDE57621.1"/>
    </source>
</evidence>
<keyword evidence="1" id="KW-1133">Transmembrane helix</keyword>
<keyword evidence="1" id="KW-0472">Membrane</keyword>
<keyword evidence="1" id="KW-0812">Transmembrane</keyword>
<protein>
    <submittedName>
        <fullName evidence="2">Uncharacterized protein</fullName>
    </submittedName>
</protein>
<dbReference type="AlphaFoldDB" id="A0A1G7E1U1"/>
<name>A0A1G7E1U1_9BRAD</name>
<dbReference type="EMBL" id="FMZW01000029">
    <property type="protein sequence ID" value="SDE57621.1"/>
    <property type="molecule type" value="Genomic_DNA"/>
</dbReference>
<feature type="transmembrane region" description="Helical" evidence="1">
    <location>
        <begin position="34"/>
        <end position="52"/>
    </location>
</feature>
<dbReference type="Proteomes" id="UP000199245">
    <property type="component" value="Unassembled WGS sequence"/>
</dbReference>
<evidence type="ECO:0000256" key="1">
    <source>
        <dbReference type="SAM" id="Phobius"/>
    </source>
</evidence>
<reference evidence="2 3" key="1">
    <citation type="submission" date="2016-10" db="EMBL/GenBank/DDBJ databases">
        <authorList>
            <person name="de Groot N.N."/>
        </authorList>
    </citation>
    <scope>NUCLEOTIDE SEQUENCE [LARGE SCALE GENOMIC DNA]</scope>
    <source>
        <strain evidence="2 3">R5</strain>
    </source>
</reference>
<gene>
    <name evidence="2" type="ORF">SAMN05216337_102961</name>
</gene>
<proteinExistence type="predicted"/>
<evidence type="ECO:0000313" key="3">
    <source>
        <dbReference type="Proteomes" id="UP000199245"/>
    </source>
</evidence>
<accession>A0A1G7E1U1</accession>
<sequence length="53" mass="5149">MFGALSVVSIGVGSALAYVTRSSAARTATLETCAGAFVIVGLGLLGAALPHLS</sequence>